<reference evidence="7" key="1">
    <citation type="submission" date="2019-05" db="EMBL/GenBank/DDBJ databases">
        <title>Isolation, diversity and antifungal activity of Actinobacteria from wheat.</title>
        <authorList>
            <person name="Yu B."/>
        </authorList>
    </citation>
    <scope>NUCLEOTIDE SEQUENCE [LARGE SCALE GENOMIC DNA]</scope>
    <source>
        <strain evidence="7">NEAU-HEGS1-5</strain>
    </source>
</reference>
<protein>
    <recommendedName>
        <fullName evidence="1">DNA (cytosine-5-)-methyltransferase</fullName>
        <ecNumber evidence="1">2.1.1.37</ecNumber>
    </recommendedName>
</protein>
<dbReference type="InterPro" id="IPR029063">
    <property type="entry name" value="SAM-dependent_MTases_sf"/>
</dbReference>
<organism evidence="7 8">
    <name type="scientific">Microbispora triticiradicis</name>
    <dbReference type="NCBI Taxonomy" id="2200763"/>
    <lineage>
        <taxon>Bacteria</taxon>
        <taxon>Bacillati</taxon>
        <taxon>Actinomycetota</taxon>
        <taxon>Actinomycetes</taxon>
        <taxon>Streptosporangiales</taxon>
        <taxon>Streptosporangiaceae</taxon>
        <taxon>Microbispora</taxon>
    </lineage>
</organism>
<dbReference type="EMBL" id="VANP01000003">
    <property type="protein sequence ID" value="TLP62521.1"/>
    <property type="molecule type" value="Genomic_DNA"/>
</dbReference>
<dbReference type="InterPro" id="IPR001525">
    <property type="entry name" value="C5_MeTfrase"/>
</dbReference>
<evidence type="ECO:0000256" key="3">
    <source>
        <dbReference type="ARBA" id="ARBA00022679"/>
    </source>
</evidence>
<keyword evidence="3 6" id="KW-0808">Transferase</keyword>
<dbReference type="OrthoDB" id="9813719at2"/>
<dbReference type="InterPro" id="IPR050390">
    <property type="entry name" value="C5-Methyltransferase"/>
</dbReference>
<dbReference type="Gene3D" id="3.40.50.150">
    <property type="entry name" value="Vaccinia Virus protein VP39"/>
    <property type="match status" value="1"/>
</dbReference>
<accession>A0A5R8ZA01</accession>
<dbReference type="Pfam" id="PF00145">
    <property type="entry name" value="DNA_methylase"/>
    <property type="match status" value="3"/>
</dbReference>
<dbReference type="EC" id="2.1.1.37" evidence="1"/>
<keyword evidence="5" id="KW-0680">Restriction system</keyword>
<dbReference type="GO" id="GO:0032259">
    <property type="term" value="P:methylation"/>
    <property type="evidence" value="ECO:0007669"/>
    <property type="project" value="UniProtKB-KW"/>
</dbReference>
<dbReference type="Gene3D" id="3.90.120.10">
    <property type="entry name" value="DNA Methylase, subunit A, domain 2"/>
    <property type="match status" value="1"/>
</dbReference>
<comment type="caution">
    <text evidence="7">The sequence shown here is derived from an EMBL/GenBank/DDBJ whole genome shotgun (WGS) entry which is preliminary data.</text>
</comment>
<dbReference type="GO" id="GO:0044027">
    <property type="term" value="P:negative regulation of gene expression via chromosomal CpG island methylation"/>
    <property type="evidence" value="ECO:0007669"/>
    <property type="project" value="TreeGrafter"/>
</dbReference>
<evidence type="ECO:0000313" key="8">
    <source>
        <dbReference type="Proteomes" id="UP000309033"/>
    </source>
</evidence>
<dbReference type="SUPFAM" id="SSF53335">
    <property type="entry name" value="S-adenosyl-L-methionine-dependent methyltransferases"/>
    <property type="match status" value="1"/>
</dbReference>
<feature type="active site" evidence="6">
    <location>
        <position position="67"/>
    </location>
</feature>
<evidence type="ECO:0000256" key="2">
    <source>
        <dbReference type="ARBA" id="ARBA00022603"/>
    </source>
</evidence>
<dbReference type="Proteomes" id="UP000309033">
    <property type="component" value="Unassembled WGS sequence"/>
</dbReference>
<evidence type="ECO:0000256" key="6">
    <source>
        <dbReference type="PROSITE-ProRule" id="PRU01016"/>
    </source>
</evidence>
<evidence type="ECO:0000256" key="5">
    <source>
        <dbReference type="ARBA" id="ARBA00022747"/>
    </source>
</evidence>
<dbReference type="GO" id="GO:0009307">
    <property type="term" value="P:DNA restriction-modification system"/>
    <property type="evidence" value="ECO:0007669"/>
    <property type="project" value="UniProtKB-KW"/>
</dbReference>
<keyword evidence="4 6" id="KW-0949">S-adenosyl-L-methionine</keyword>
<comment type="similarity">
    <text evidence="6">Belongs to the class I-like SAM-binding methyltransferase superfamily. C5-methyltransferase family.</text>
</comment>
<dbReference type="PANTHER" id="PTHR10629">
    <property type="entry name" value="CYTOSINE-SPECIFIC METHYLTRANSFERASE"/>
    <property type="match status" value="1"/>
</dbReference>
<dbReference type="GO" id="GO:0003677">
    <property type="term" value="F:DNA binding"/>
    <property type="evidence" value="ECO:0007669"/>
    <property type="project" value="TreeGrafter"/>
</dbReference>
<sequence length="343" mass="37327">MIDLFAGPGGLDVAATWLGIPVIGIEWDANACATRRAAGLLTEQGDVRAFEPRRFSNANVLAAGPPCQTFTVAGSGHGRKALDEVLLFVRRMGDGDDVTEDLNQIQDERTALVLEPLRWALKAIENGNPYRAIVLEQVPAALPVWEAVGAVLISRGYHVAHGILHTEQYGVPQTRRRAVLIARLGADATLPKPTHRPFRRGMSRTDGTEKLLPWIAMGDVLNRPIPFVVVSNYGTGGDPKARGRRMSAEPSFTVTGKIFRNRVVTPSGNALPRFSYAEAGRLQTFPSDYPWVGSDVAQQIGNAIPPLLAMHVLVAALDIDAQILEQRAAENLPLWSETKVPHF</sequence>
<keyword evidence="2 6" id="KW-0489">Methyltransferase</keyword>
<dbReference type="PANTHER" id="PTHR10629:SF52">
    <property type="entry name" value="DNA (CYTOSINE-5)-METHYLTRANSFERASE 1"/>
    <property type="match status" value="1"/>
</dbReference>
<evidence type="ECO:0000256" key="4">
    <source>
        <dbReference type="ARBA" id="ARBA00022691"/>
    </source>
</evidence>
<name>A0A5R8ZA01_9ACTN</name>
<evidence type="ECO:0000256" key="1">
    <source>
        <dbReference type="ARBA" id="ARBA00011975"/>
    </source>
</evidence>
<dbReference type="PROSITE" id="PS51679">
    <property type="entry name" value="SAM_MT_C5"/>
    <property type="match status" value="1"/>
</dbReference>
<keyword evidence="8" id="KW-1185">Reference proteome</keyword>
<dbReference type="AlphaFoldDB" id="A0A5R8ZA01"/>
<dbReference type="GO" id="GO:0003886">
    <property type="term" value="F:DNA (cytosine-5-)-methyltransferase activity"/>
    <property type="evidence" value="ECO:0007669"/>
    <property type="project" value="UniProtKB-EC"/>
</dbReference>
<gene>
    <name evidence="7" type="ORF">FED44_08520</name>
</gene>
<proteinExistence type="inferred from homology"/>
<evidence type="ECO:0000313" key="7">
    <source>
        <dbReference type="EMBL" id="TLP62521.1"/>
    </source>
</evidence>